<feature type="compositionally biased region" description="Polar residues" evidence="2">
    <location>
        <begin position="69"/>
        <end position="80"/>
    </location>
</feature>
<dbReference type="InterPro" id="IPR036908">
    <property type="entry name" value="RlpA-like_sf"/>
</dbReference>
<dbReference type="EMBL" id="SWFS01000182">
    <property type="protein sequence ID" value="KAA8915154.1"/>
    <property type="molecule type" value="Genomic_DNA"/>
</dbReference>
<feature type="region of interest" description="Disordered" evidence="2">
    <location>
        <begin position="63"/>
        <end position="233"/>
    </location>
</feature>
<feature type="signal peptide" evidence="3">
    <location>
        <begin position="1"/>
        <end position="17"/>
    </location>
</feature>
<feature type="chain" id="PRO_5025051284" description="RlpA-like protein double-psi beta-barrel domain-containing protein" evidence="3">
    <location>
        <begin position="18"/>
        <end position="315"/>
    </location>
</feature>
<proteinExistence type="predicted"/>
<evidence type="ECO:0000256" key="1">
    <source>
        <dbReference type="ARBA" id="ARBA00022729"/>
    </source>
</evidence>
<evidence type="ECO:0000259" key="4">
    <source>
        <dbReference type="Pfam" id="PF03330"/>
    </source>
</evidence>
<evidence type="ECO:0000313" key="5">
    <source>
        <dbReference type="EMBL" id="KAA8915154.1"/>
    </source>
</evidence>
<organism evidence="5 6">
    <name type="scientific">Trichomonascus ciferrii</name>
    <dbReference type="NCBI Taxonomy" id="44093"/>
    <lineage>
        <taxon>Eukaryota</taxon>
        <taxon>Fungi</taxon>
        <taxon>Dikarya</taxon>
        <taxon>Ascomycota</taxon>
        <taxon>Saccharomycotina</taxon>
        <taxon>Dipodascomycetes</taxon>
        <taxon>Dipodascales</taxon>
        <taxon>Trichomonascaceae</taxon>
        <taxon>Trichomonascus</taxon>
        <taxon>Trichomonascus ciferrii complex</taxon>
    </lineage>
</organism>
<dbReference type="OrthoDB" id="623670at2759"/>
<dbReference type="PANTHER" id="PTHR31836">
    <property type="match status" value="1"/>
</dbReference>
<keyword evidence="6" id="KW-1185">Reference proteome</keyword>
<dbReference type="VEuPathDB" id="FungiDB:TRICI_002699"/>
<feature type="region of interest" description="Disordered" evidence="2">
    <location>
        <begin position="245"/>
        <end position="264"/>
    </location>
</feature>
<feature type="compositionally biased region" description="Low complexity" evidence="2">
    <location>
        <begin position="89"/>
        <end position="125"/>
    </location>
</feature>
<reference evidence="5" key="1">
    <citation type="journal article" date="2019" name="G3 (Bethesda)">
        <title>Genome Assemblies of Two Rare Opportunistic Yeast Pathogens: Diutina rugosa (syn. Candida rugosa) and Trichomonascus ciferrii (syn. Candida ciferrii).</title>
        <authorList>
            <person name="Mixao V."/>
            <person name="Saus E."/>
            <person name="Hansen A.P."/>
            <person name="Lass-Florl C."/>
            <person name="Gabaldon T."/>
        </authorList>
    </citation>
    <scope>NUCLEOTIDE SEQUENCE</scope>
    <source>
        <strain evidence="5">CBS 4856</strain>
    </source>
</reference>
<evidence type="ECO:0000256" key="2">
    <source>
        <dbReference type="SAM" id="MobiDB-lite"/>
    </source>
</evidence>
<sequence length="315" mass="32356">MKTSTFVTALFASGVLATPVVNNRGHYHAANYQRDVVTNVVHATKVLYQNQVVYVDDEGKPYSTGVEPASTTVKLSQATSVGGDKSEGNNNNEQQKQQPQSTTEVTTTAAVSTTAAPSSTGSSGQESPEAHQEAQQSIQNQHIAQQSSYIQQQNAGASAETSTPPTPSSSASSSASQPSASSGSGSSDSGSDDSDSGSDDSDSGSNSGTGEQMSGQATYYTPGLGACGDTSGDDDLIAALNKDQFYSGGDAGVSNGNSNCGRKAKVTRGSKHVTVTIVDSCPGCKKGDLDLSPAAFKKLASESEGRVEINWQWAD</sequence>
<evidence type="ECO:0000256" key="3">
    <source>
        <dbReference type="SAM" id="SignalP"/>
    </source>
</evidence>
<accession>A0A642V757</accession>
<feature type="compositionally biased region" description="Low complexity" evidence="2">
    <location>
        <begin position="134"/>
        <end position="148"/>
    </location>
</feature>
<evidence type="ECO:0000313" key="6">
    <source>
        <dbReference type="Proteomes" id="UP000761534"/>
    </source>
</evidence>
<feature type="compositionally biased region" description="Low complexity" evidence="2">
    <location>
        <begin position="155"/>
        <end position="189"/>
    </location>
</feature>
<comment type="caution">
    <text evidence="5">The sequence shown here is derived from an EMBL/GenBank/DDBJ whole genome shotgun (WGS) entry which is preliminary data.</text>
</comment>
<dbReference type="Pfam" id="PF03330">
    <property type="entry name" value="DPBB_1"/>
    <property type="match status" value="1"/>
</dbReference>
<feature type="compositionally biased region" description="Acidic residues" evidence="2">
    <location>
        <begin position="190"/>
        <end position="202"/>
    </location>
</feature>
<protein>
    <recommendedName>
        <fullName evidence="4">RlpA-like protein double-psi beta-barrel domain-containing protein</fullName>
    </recommendedName>
</protein>
<dbReference type="InterPro" id="IPR051477">
    <property type="entry name" value="Expansin_CellWall"/>
</dbReference>
<keyword evidence="1 3" id="KW-0732">Signal</keyword>
<dbReference type="InterPro" id="IPR009009">
    <property type="entry name" value="RlpA-like_DPBB"/>
</dbReference>
<dbReference type="CDD" id="cd22191">
    <property type="entry name" value="DPBB_RlpA_EXP_N-like"/>
    <property type="match status" value="1"/>
</dbReference>
<feature type="domain" description="RlpA-like protein double-psi beta-barrel" evidence="4">
    <location>
        <begin position="259"/>
        <end position="310"/>
    </location>
</feature>
<dbReference type="Gene3D" id="2.40.40.10">
    <property type="entry name" value="RlpA-like domain"/>
    <property type="match status" value="1"/>
</dbReference>
<dbReference type="PANTHER" id="PTHR31836:SF28">
    <property type="entry name" value="SRCR DOMAIN-CONTAINING PROTEIN-RELATED"/>
    <property type="match status" value="1"/>
</dbReference>
<dbReference type="SUPFAM" id="SSF50685">
    <property type="entry name" value="Barwin-like endoglucanases"/>
    <property type="match status" value="1"/>
</dbReference>
<dbReference type="Proteomes" id="UP000761534">
    <property type="component" value="Unassembled WGS sequence"/>
</dbReference>
<gene>
    <name evidence="5" type="ORF">TRICI_002699</name>
</gene>
<dbReference type="AlphaFoldDB" id="A0A642V757"/>
<name>A0A642V757_9ASCO</name>